<evidence type="ECO:0000256" key="2">
    <source>
        <dbReference type="ARBA" id="ARBA00010701"/>
    </source>
</evidence>
<evidence type="ECO:0000313" key="7">
    <source>
        <dbReference type="EMBL" id="CAH2108066.1"/>
    </source>
</evidence>
<comment type="subcellular location">
    <subcellularLocation>
        <location evidence="1">Secreted</location>
    </subcellularLocation>
</comment>
<sequence>MISKYLATYIKFKPIFSSLNDFAVTSLSNPTPLLTDPCFDSNRRTVVYTFGYRGKTDGPATTAVLNSYLATKKRNVILLDWQEEAQSGVLGIPLGYALFAVPNAKRIGHELGYALLTLSEAGLNMTEIHLVGHSLGAHIMGYAGRWTRKRGHVISRITGLDPARALFEGTFALQSGLDRTCAKFVDIIHTNPGSYGMSQSSGTVDLWPNYSPHDGIQPGCPSGQFEMFTPEDLCSHDRAWRYLVESIQNGTAFPAVAADSFNSWLAIKTPPNVTNYMGDLTNTKARGNYYLSTNNQKPFSKGSQGMMPPSSTILK</sequence>
<dbReference type="PRINTS" id="PR00821">
    <property type="entry name" value="TAGLIPASE"/>
</dbReference>
<organism evidence="7 8">
    <name type="scientific">Euphydryas editha</name>
    <name type="common">Edith's checkerspot</name>
    <dbReference type="NCBI Taxonomy" id="104508"/>
    <lineage>
        <taxon>Eukaryota</taxon>
        <taxon>Metazoa</taxon>
        <taxon>Ecdysozoa</taxon>
        <taxon>Arthropoda</taxon>
        <taxon>Hexapoda</taxon>
        <taxon>Insecta</taxon>
        <taxon>Pterygota</taxon>
        <taxon>Neoptera</taxon>
        <taxon>Endopterygota</taxon>
        <taxon>Lepidoptera</taxon>
        <taxon>Glossata</taxon>
        <taxon>Ditrysia</taxon>
        <taxon>Papilionoidea</taxon>
        <taxon>Nymphalidae</taxon>
        <taxon>Nymphalinae</taxon>
        <taxon>Euphydryas</taxon>
    </lineage>
</organism>
<dbReference type="GO" id="GO:0016298">
    <property type="term" value="F:lipase activity"/>
    <property type="evidence" value="ECO:0007669"/>
    <property type="project" value="InterPro"/>
</dbReference>
<keyword evidence="3" id="KW-0964">Secreted</keyword>
<dbReference type="PANTHER" id="PTHR11610">
    <property type="entry name" value="LIPASE"/>
    <property type="match status" value="1"/>
</dbReference>
<dbReference type="InterPro" id="IPR029058">
    <property type="entry name" value="AB_hydrolase_fold"/>
</dbReference>
<evidence type="ECO:0000256" key="1">
    <source>
        <dbReference type="ARBA" id="ARBA00004613"/>
    </source>
</evidence>
<dbReference type="Proteomes" id="UP001153954">
    <property type="component" value="Unassembled WGS sequence"/>
</dbReference>
<dbReference type="PANTHER" id="PTHR11610:SF37">
    <property type="entry name" value="GH01208P"/>
    <property type="match status" value="1"/>
</dbReference>
<evidence type="ECO:0000256" key="4">
    <source>
        <dbReference type="RuleBase" id="RU004262"/>
    </source>
</evidence>
<evidence type="ECO:0000313" key="8">
    <source>
        <dbReference type="Proteomes" id="UP001153954"/>
    </source>
</evidence>
<feature type="domain" description="Lipase" evidence="6">
    <location>
        <begin position="37"/>
        <end position="299"/>
    </location>
</feature>
<protein>
    <recommendedName>
        <fullName evidence="6">Lipase domain-containing protein</fullName>
    </recommendedName>
</protein>
<evidence type="ECO:0000256" key="5">
    <source>
        <dbReference type="SAM" id="MobiDB-lite"/>
    </source>
</evidence>
<dbReference type="InterPro" id="IPR000734">
    <property type="entry name" value="TAG_lipase"/>
</dbReference>
<dbReference type="AlphaFoldDB" id="A0AAU9VEP9"/>
<dbReference type="GO" id="GO:0017171">
    <property type="term" value="F:serine hydrolase activity"/>
    <property type="evidence" value="ECO:0007669"/>
    <property type="project" value="TreeGrafter"/>
</dbReference>
<dbReference type="Pfam" id="PF00151">
    <property type="entry name" value="Lipase"/>
    <property type="match status" value="1"/>
</dbReference>
<dbReference type="Gene3D" id="3.40.50.1820">
    <property type="entry name" value="alpha/beta hydrolase"/>
    <property type="match status" value="1"/>
</dbReference>
<comment type="similarity">
    <text evidence="2 4">Belongs to the AB hydrolase superfamily. Lipase family.</text>
</comment>
<evidence type="ECO:0000259" key="6">
    <source>
        <dbReference type="Pfam" id="PF00151"/>
    </source>
</evidence>
<reference evidence="7" key="1">
    <citation type="submission" date="2022-03" db="EMBL/GenBank/DDBJ databases">
        <authorList>
            <person name="Tunstrom K."/>
        </authorList>
    </citation>
    <scope>NUCLEOTIDE SEQUENCE</scope>
</reference>
<dbReference type="GO" id="GO:0005615">
    <property type="term" value="C:extracellular space"/>
    <property type="evidence" value="ECO:0007669"/>
    <property type="project" value="TreeGrafter"/>
</dbReference>
<dbReference type="GO" id="GO:0016042">
    <property type="term" value="P:lipid catabolic process"/>
    <property type="evidence" value="ECO:0007669"/>
    <property type="project" value="TreeGrafter"/>
</dbReference>
<name>A0AAU9VEP9_EUPED</name>
<proteinExistence type="inferred from homology"/>
<feature type="region of interest" description="Disordered" evidence="5">
    <location>
        <begin position="292"/>
        <end position="315"/>
    </location>
</feature>
<dbReference type="SUPFAM" id="SSF53474">
    <property type="entry name" value="alpha/beta-Hydrolases"/>
    <property type="match status" value="1"/>
</dbReference>
<keyword evidence="8" id="KW-1185">Reference proteome</keyword>
<dbReference type="InterPro" id="IPR013818">
    <property type="entry name" value="Lipase"/>
</dbReference>
<dbReference type="EMBL" id="CAKOGL010000031">
    <property type="protein sequence ID" value="CAH2108066.1"/>
    <property type="molecule type" value="Genomic_DNA"/>
</dbReference>
<evidence type="ECO:0000256" key="3">
    <source>
        <dbReference type="ARBA" id="ARBA00022525"/>
    </source>
</evidence>
<gene>
    <name evidence="7" type="ORF">EEDITHA_LOCUS22035</name>
</gene>
<accession>A0AAU9VEP9</accession>
<comment type="caution">
    <text evidence="7">The sequence shown here is derived from an EMBL/GenBank/DDBJ whole genome shotgun (WGS) entry which is preliminary data.</text>
</comment>